<dbReference type="InterPro" id="IPR016130">
    <property type="entry name" value="Tyr_Pase_AS"/>
</dbReference>
<feature type="region of interest" description="Disordered" evidence="2">
    <location>
        <begin position="379"/>
        <end position="422"/>
    </location>
</feature>
<dbReference type="InterPro" id="IPR029021">
    <property type="entry name" value="Prot-tyrosine_phosphatase-like"/>
</dbReference>
<gene>
    <name evidence="5" type="primary">PTP1</name>
    <name evidence="5" type="ORF">OHC33_007240</name>
</gene>
<dbReference type="Proteomes" id="UP001316803">
    <property type="component" value="Unassembled WGS sequence"/>
</dbReference>
<sequence>MPQSLLVSTPPQASSTKRQRSADSRDPHPHPRPDSAGQNGSKLASSRPSRTPLKANVRIPAYLEKSRSEILATFQEVEWKQRFRLFHAMEHPDTSPYKVDRSEVVISRNRYGNVQPWDASRIKLKTPICGSDYVNASPIVLKSRSRTSLESRDKSAPPEVKYIATQGPKQGQKSHFWHMVHQETPGDTGVVIMLTQLVEENKEKCAQYYPVDLEDPTMVLLHEEKTSENGDTGAANDGDDPFLDHVTSSGTDNFEANNIDDSTTAIEPPQTDTTSSDTITLLSKEFDSSVGCEVRKLRLTIDNIPKTILHYLFGRWADFGKPEAADRKALIELSRRTYHEAGNSPRVVHCSAGVGRTGTWIALDFLIREVEEDRLLDSMKGTPKTHNQNAVQANSEINKTETWGKSGPQKVSTPTQEDGFDKDEHDLIYETVNTLRDQRMMMVIREVQFSFLYEAVREAVLEKYRARPEGALVTPAADLDTPPPNKSRRVSEEGTAEGSASEAETEIMDVDVRQNTADDSDEDPYAAVSPVNVRRGMSRENSQTS</sequence>
<feature type="compositionally biased region" description="Polar residues" evidence="2">
    <location>
        <begin position="384"/>
        <end position="416"/>
    </location>
</feature>
<dbReference type="InterPro" id="IPR000387">
    <property type="entry name" value="Tyr_Pase_dom"/>
</dbReference>
<accession>A0AAN8IKU4</accession>
<feature type="domain" description="Tyrosine specific protein phosphatases" evidence="4">
    <location>
        <begin position="328"/>
        <end position="380"/>
    </location>
</feature>
<feature type="region of interest" description="Disordered" evidence="2">
    <location>
        <begin position="254"/>
        <end position="276"/>
    </location>
</feature>
<dbReference type="EMBL" id="JAKLMC020000019">
    <property type="protein sequence ID" value="KAK5951562.1"/>
    <property type="molecule type" value="Genomic_DNA"/>
</dbReference>
<comment type="caution">
    <text evidence="5">The sequence shown here is derived from an EMBL/GenBank/DDBJ whole genome shotgun (WGS) entry which is preliminary data.</text>
</comment>
<feature type="compositionally biased region" description="Basic and acidic residues" evidence="2">
    <location>
        <begin position="20"/>
        <end position="33"/>
    </location>
</feature>
<evidence type="ECO:0000259" key="3">
    <source>
        <dbReference type="PROSITE" id="PS50055"/>
    </source>
</evidence>
<feature type="compositionally biased region" description="Polar residues" evidence="2">
    <location>
        <begin position="37"/>
        <end position="49"/>
    </location>
</feature>
<dbReference type="InterPro" id="IPR000242">
    <property type="entry name" value="PTP_cat"/>
</dbReference>
<evidence type="ECO:0000313" key="6">
    <source>
        <dbReference type="Proteomes" id="UP001316803"/>
    </source>
</evidence>
<dbReference type="PROSITE" id="PS50056">
    <property type="entry name" value="TYR_PHOSPHATASE_2"/>
    <property type="match status" value="1"/>
</dbReference>
<evidence type="ECO:0000259" key="4">
    <source>
        <dbReference type="PROSITE" id="PS50056"/>
    </source>
</evidence>
<reference evidence="5 6" key="1">
    <citation type="submission" date="2022-12" db="EMBL/GenBank/DDBJ databases">
        <title>Genomic features and morphological characterization of a novel Knufia sp. strain isolated from spacecraft assembly facility.</title>
        <authorList>
            <person name="Teixeira M."/>
            <person name="Chander A.M."/>
            <person name="Stajich J.E."/>
            <person name="Venkateswaran K."/>
        </authorList>
    </citation>
    <scope>NUCLEOTIDE SEQUENCE [LARGE SCALE GENOMIC DNA]</scope>
    <source>
        <strain evidence="5 6">FJI-L2-BK-P2</strain>
    </source>
</reference>
<keyword evidence="6" id="KW-1185">Reference proteome</keyword>
<organism evidence="5 6">
    <name type="scientific">Knufia fluminis</name>
    <dbReference type="NCBI Taxonomy" id="191047"/>
    <lineage>
        <taxon>Eukaryota</taxon>
        <taxon>Fungi</taxon>
        <taxon>Dikarya</taxon>
        <taxon>Ascomycota</taxon>
        <taxon>Pezizomycotina</taxon>
        <taxon>Eurotiomycetes</taxon>
        <taxon>Chaetothyriomycetidae</taxon>
        <taxon>Chaetothyriales</taxon>
        <taxon>Trichomeriaceae</taxon>
        <taxon>Knufia</taxon>
    </lineage>
</organism>
<feature type="domain" description="Tyrosine-protein phosphatase" evidence="3">
    <location>
        <begin position="79"/>
        <end position="459"/>
    </location>
</feature>
<dbReference type="AlphaFoldDB" id="A0AAN8IKU4"/>
<feature type="compositionally biased region" description="Polar residues" evidence="2">
    <location>
        <begin position="254"/>
        <end position="265"/>
    </location>
</feature>
<dbReference type="GO" id="GO:0004725">
    <property type="term" value="F:protein tyrosine phosphatase activity"/>
    <property type="evidence" value="ECO:0007669"/>
    <property type="project" value="UniProtKB-EC"/>
</dbReference>
<dbReference type="InterPro" id="IPR050348">
    <property type="entry name" value="Protein-Tyr_Phosphatase"/>
</dbReference>
<dbReference type="Pfam" id="PF00102">
    <property type="entry name" value="Y_phosphatase"/>
    <property type="match status" value="2"/>
</dbReference>
<feature type="region of interest" description="Disordered" evidence="2">
    <location>
        <begin position="1"/>
        <end position="52"/>
    </location>
</feature>
<comment type="similarity">
    <text evidence="1">Belongs to the protein-tyrosine phosphatase family. Non-receptor class subfamily.</text>
</comment>
<dbReference type="SMART" id="SM00404">
    <property type="entry name" value="PTPc_motif"/>
    <property type="match status" value="1"/>
</dbReference>
<protein>
    <submittedName>
        <fullName evidence="5">Tyrosine protein phosphatase 1</fullName>
        <ecNumber evidence="5">3.1.3.48</ecNumber>
    </submittedName>
</protein>
<dbReference type="PANTHER" id="PTHR19134">
    <property type="entry name" value="RECEPTOR-TYPE TYROSINE-PROTEIN PHOSPHATASE"/>
    <property type="match status" value="1"/>
</dbReference>
<feature type="compositionally biased region" description="Polar residues" evidence="2">
    <location>
        <begin position="1"/>
        <end position="16"/>
    </location>
</feature>
<feature type="region of interest" description="Disordered" evidence="2">
    <location>
        <begin position="473"/>
        <end position="545"/>
    </location>
</feature>
<dbReference type="SUPFAM" id="SSF52799">
    <property type="entry name" value="(Phosphotyrosine protein) phosphatases II"/>
    <property type="match status" value="1"/>
</dbReference>
<dbReference type="SMART" id="SM00194">
    <property type="entry name" value="PTPc"/>
    <property type="match status" value="1"/>
</dbReference>
<dbReference type="PROSITE" id="PS50055">
    <property type="entry name" value="TYR_PHOSPHATASE_PTP"/>
    <property type="match status" value="1"/>
</dbReference>
<dbReference type="PRINTS" id="PR00700">
    <property type="entry name" value="PRTYPHPHTASE"/>
</dbReference>
<evidence type="ECO:0000256" key="1">
    <source>
        <dbReference type="ARBA" id="ARBA00009649"/>
    </source>
</evidence>
<evidence type="ECO:0000313" key="5">
    <source>
        <dbReference type="EMBL" id="KAK5951562.1"/>
    </source>
</evidence>
<name>A0AAN8IKU4_9EURO</name>
<evidence type="ECO:0000256" key="2">
    <source>
        <dbReference type="SAM" id="MobiDB-lite"/>
    </source>
</evidence>
<dbReference type="EC" id="3.1.3.48" evidence="5"/>
<keyword evidence="5" id="KW-0378">Hydrolase</keyword>
<dbReference type="PANTHER" id="PTHR19134:SF449">
    <property type="entry name" value="TYROSINE-PROTEIN PHOSPHATASE 1"/>
    <property type="match status" value="1"/>
</dbReference>
<dbReference type="InterPro" id="IPR003595">
    <property type="entry name" value="Tyr_Pase_cat"/>
</dbReference>
<dbReference type="Gene3D" id="3.90.190.10">
    <property type="entry name" value="Protein tyrosine phosphatase superfamily"/>
    <property type="match status" value="1"/>
</dbReference>
<dbReference type="PROSITE" id="PS00383">
    <property type="entry name" value="TYR_PHOSPHATASE_1"/>
    <property type="match status" value="1"/>
</dbReference>
<proteinExistence type="inferred from homology"/>